<comment type="caution">
    <text evidence="9">The sequence shown here is derived from an EMBL/GenBank/DDBJ whole genome shotgun (WGS) entry which is preliminary data.</text>
</comment>
<name>T1AGL9_9ZZZZ</name>
<organism evidence="9">
    <name type="scientific">mine drainage metagenome</name>
    <dbReference type="NCBI Taxonomy" id="410659"/>
    <lineage>
        <taxon>unclassified sequences</taxon>
        <taxon>metagenomes</taxon>
        <taxon>ecological metagenomes</taxon>
    </lineage>
</organism>
<evidence type="ECO:0000259" key="8">
    <source>
        <dbReference type="Pfam" id="PF07992"/>
    </source>
</evidence>
<keyword evidence="3" id="KW-0285">Flavoprotein</keyword>
<dbReference type="AlphaFoldDB" id="T1AGL9"/>
<evidence type="ECO:0000256" key="1">
    <source>
        <dbReference type="ARBA" id="ARBA00001974"/>
    </source>
</evidence>
<evidence type="ECO:0000256" key="4">
    <source>
        <dbReference type="ARBA" id="ARBA00022827"/>
    </source>
</evidence>
<evidence type="ECO:0000259" key="7">
    <source>
        <dbReference type="Pfam" id="PF02852"/>
    </source>
</evidence>
<dbReference type="InterPro" id="IPR016156">
    <property type="entry name" value="FAD/NAD-linked_Rdtase_dimer_sf"/>
</dbReference>
<dbReference type="GO" id="GO:0004148">
    <property type="term" value="F:dihydrolipoyl dehydrogenase (NADH) activity"/>
    <property type="evidence" value="ECO:0007669"/>
    <property type="project" value="TreeGrafter"/>
</dbReference>
<dbReference type="InterPro" id="IPR036188">
    <property type="entry name" value="FAD/NAD-bd_sf"/>
</dbReference>
<keyword evidence="4" id="KW-0274">FAD</keyword>
<evidence type="ECO:0000256" key="2">
    <source>
        <dbReference type="ARBA" id="ARBA00007532"/>
    </source>
</evidence>
<dbReference type="PANTHER" id="PTHR22912">
    <property type="entry name" value="DISULFIDE OXIDOREDUCTASE"/>
    <property type="match status" value="1"/>
</dbReference>
<proteinExistence type="inferred from homology"/>
<dbReference type="InterPro" id="IPR004099">
    <property type="entry name" value="Pyr_nucl-diS_OxRdtase_dimer"/>
</dbReference>
<feature type="domain" description="Pyridine nucleotide-disulphide oxidoreductase dimerisation" evidence="7">
    <location>
        <begin position="82"/>
        <end position="191"/>
    </location>
</feature>
<dbReference type="Gene3D" id="3.50.50.60">
    <property type="entry name" value="FAD/NAD(P)-binding domain"/>
    <property type="match status" value="1"/>
</dbReference>
<evidence type="ECO:0000256" key="5">
    <source>
        <dbReference type="ARBA" id="ARBA00023002"/>
    </source>
</evidence>
<dbReference type="PANTHER" id="PTHR22912:SF151">
    <property type="entry name" value="DIHYDROLIPOYL DEHYDROGENASE, MITOCHONDRIAL"/>
    <property type="match status" value="1"/>
</dbReference>
<sequence length="195" mass="20790">MFVTIGKRPASRDLGLEEAGVASDPRSGFIGITDRMQTNLPHVFAVGDVARPPMLAHKAYREGVVAAEAIAGRPTRYQFQAMPSVVFTTPELASVGLTRADAETRGLHPREVRFPFAALGRAHANHATTGWAKLVGDDASGRLLGVHIAGEGAGDYVTEVSVALEMGAMVRDLAQTIHPHPTFSEAVQEAALLWL</sequence>
<dbReference type="EMBL" id="AUZZ01003684">
    <property type="protein sequence ID" value="EQD56322.1"/>
    <property type="molecule type" value="Genomic_DNA"/>
</dbReference>
<dbReference type="Gene3D" id="3.30.390.30">
    <property type="match status" value="1"/>
</dbReference>
<feature type="domain" description="FAD/NAD(P)-binding" evidence="8">
    <location>
        <begin position="1"/>
        <end position="63"/>
    </location>
</feature>
<evidence type="ECO:0000256" key="6">
    <source>
        <dbReference type="ARBA" id="ARBA00023027"/>
    </source>
</evidence>
<evidence type="ECO:0000256" key="3">
    <source>
        <dbReference type="ARBA" id="ARBA00022630"/>
    </source>
</evidence>
<reference evidence="9" key="2">
    <citation type="journal article" date="2014" name="ISME J.">
        <title>Microbial stratification in low pH oxic and suboxic macroscopic growths along an acid mine drainage.</title>
        <authorList>
            <person name="Mendez-Garcia C."/>
            <person name="Mesa V."/>
            <person name="Sprenger R.R."/>
            <person name="Richter M."/>
            <person name="Diez M.S."/>
            <person name="Solano J."/>
            <person name="Bargiela R."/>
            <person name="Golyshina O.V."/>
            <person name="Manteca A."/>
            <person name="Ramos J.L."/>
            <person name="Gallego J.R."/>
            <person name="Llorente I."/>
            <person name="Martins Dos Santos V.A."/>
            <person name="Jensen O.N."/>
            <person name="Pelaez A.I."/>
            <person name="Sanchez J."/>
            <person name="Ferrer M."/>
        </authorList>
    </citation>
    <scope>NUCLEOTIDE SEQUENCE</scope>
</reference>
<dbReference type="InterPro" id="IPR050151">
    <property type="entry name" value="Class-I_Pyr_Nuc-Dis_Oxidored"/>
</dbReference>
<dbReference type="SUPFAM" id="SSF51905">
    <property type="entry name" value="FAD/NAD(P)-binding domain"/>
    <property type="match status" value="1"/>
</dbReference>
<dbReference type="Pfam" id="PF07992">
    <property type="entry name" value="Pyr_redox_2"/>
    <property type="match status" value="1"/>
</dbReference>
<dbReference type="FunFam" id="3.30.390.30:FF:000001">
    <property type="entry name" value="Dihydrolipoyl dehydrogenase"/>
    <property type="match status" value="1"/>
</dbReference>
<dbReference type="GO" id="GO:0050660">
    <property type="term" value="F:flavin adenine dinucleotide binding"/>
    <property type="evidence" value="ECO:0007669"/>
    <property type="project" value="TreeGrafter"/>
</dbReference>
<reference evidence="9" key="1">
    <citation type="submission" date="2013-08" db="EMBL/GenBank/DDBJ databases">
        <authorList>
            <person name="Mendez C."/>
            <person name="Richter M."/>
            <person name="Ferrer M."/>
            <person name="Sanchez J."/>
        </authorList>
    </citation>
    <scope>NUCLEOTIDE SEQUENCE</scope>
</reference>
<keyword evidence="6" id="KW-0520">NAD</keyword>
<comment type="similarity">
    <text evidence="2">Belongs to the class-I pyridine nucleotide-disulfide oxidoreductase family.</text>
</comment>
<dbReference type="SUPFAM" id="SSF55424">
    <property type="entry name" value="FAD/NAD-linked reductases, dimerisation (C-terminal) domain"/>
    <property type="match status" value="1"/>
</dbReference>
<dbReference type="Pfam" id="PF02852">
    <property type="entry name" value="Pyr_redox_dim"/>
    <property type="match status" value="1"/>
</dbReference>
<evidence type="ECO:0000313" key="9">
    <source>
        <dbReference type="EMBL" id="EQD56322.1"/>
    </source>
</evidence>
<dbReference type="GO" id="GO:0006103">
    <property type="term" value="P:2-oxoglutarate metabolic process"/>
    <property type="evidence" value="ECO:0007669"/>
    <property type="project" value="TreeGrafter"/>
</dbReference>
<keyword evidence="5" id="KW-0560">Oxidoreductase</keyword>
<accession>T1AGL9</accession>
<protein>
    <submittedName>
        <fullName evidence="9">Dihydrolipoyl dehydrogenase</fullName>
    </submittedName>
</protein>
<feature type="non-terminal residue" evidence="9">
    <location>
        <position position="195"/>
    </location>
</feature>
<gene>
    <name evidence="9" type="ORF">B2A_05312</name>
</gene>
<comment type="cofactor">
    <cofactor evidence="1">
        <name>FAD</name>
        <dbReference type="ChEBI" id="CHEBI:57692"/>
    </cofactor>
</comment>
<dbReference type="InterPro" id="IPR023753">
    <property type="entry name" value="FAD/NAD-binding_dom"/>
</dbReference>